<dbReference type="GO" id="GO:0044233">
    <property type="term" value="C:mitochondria-associated endoplasmic reticulum membrane contact site"/>
    <property type="evidence" value="ECO:0007669"/>
    <property type="project" value="InterPro"/>
</dbReference>
<dbReference type="SUPFAM" id="SSF50156">
    <property type="entry name" value="PDZ domain-like"/>
    <property type="match status" value="1"/>
</dbReference>
<dbReference type="WBParaSite" id="NBR_0000801201-mRNA-1">
    <property type="protein sequence ID" value="NBR_0000801201-mRNA-1"/>
    <property type="gene ID" value="NBR_0000801201"/>
</dbReference>
<dbReference type="InterPro" id="IPR031468">
    <property type="entry name" value="SMP_LBD"/>
</dbReference>
<reference evidence="10" key="1">
    <citation type="submission" date="2016-04" db="UniProtKB">
        <authorList>
            <consortium name="WormBaseParasite"/>
        </authorList>
    </citation>
    <scope>IDENTIFICATION</scope>
</reference>
<sequence>MVKFQEIRIRDFSLGTKFPRINAIRVEDVEMSQDGMLFEKITFLIDVDYTGGLESSIEVATVFGKKVNLSVKLTKLAGKVRLILTRQPYSHWTFSFLPTPDLETEVSSQIQGHQIKRIIPLIKESIRRAFQRKHVWPNYKIRYRPLFPHPFLQPFPSLKAFAHIKIVGGLEVTVLQCSRLRTCLLDKDASCYMVYCTAVLDHRPFLQNSSSVGHSLNVMLTFSRHDITTPIGLVFDKTTTNTNGNRSVRVSVVEEGSLADKAAFKPGDTLLAINNMPIRNERQVTRLLQQTIGDLLVLVDRNLEDIDDDAPKEREVFADSPNGQDEPFVCLGEPTPDICASTVERSSSPGSESPESEASVECMAQSSPYIPENFFLAFTRAMTRFDWLTFAKVMAFQTEVHRRHSVSNIASVASMVNTNSDSIASSLSSLVRQQITVRI</sequence>
<dbReference type="PANTHER" id="PTHR21519:SF1">
    <property type="entry name" value="PDZ DOMAIN-CONTAINING PROTEIN 8"/>
    <property type="match status" value="1"/>
</dbReference>
<dbReference type="InterPro" id="IPR001478">
    <property type="entry name" value="PDZ"/>
</dbReference>
<dbReference type="InterPro" id="IPR036034">
    <property type="entry name" value="PDZ_sf"/>
</dbReference>
<dbReference type="PANTHER" id="PTHR21519">
    <property type="entry name" value="PDZ DOMAIN-CONTAINING PROTEIN 8"/>
    <property type="match status" value="1"/>
</dbReference>
<dbReference type="GO" id="GO:0016020">
    <property type="term" value="C:membrane"/>
    <property type="evidence" value="ECO:0007669"/>
    <property type="project" value="UniProtKB-SubCell"/>
</dbReference>
<evidence type="ECO:0000256" key="4">
    <source>
        <dbReference type="ARBA" id="ARBA00023121"/>
    </source>
</evidence>
<dbReference type="InterPro" id="IPR041489">
    <property type="entry name" value="PDZ_6"/>
</dbReference>
<dbReference type="GO" id="GO:0051560">
    <property type="term" value="P:mitochondrial calcium ion homeostasis"/>
    <property type="evidence" value="ECO:0007669"/>
    <property type="project" value="InterPro"/>
</dbReference>
<dbReference type="InterPro" id="IPR039275">
    <property type="entry name" value="PDZD8"/>
</dbReference>
<keyword evidence="5" id="KW-0472">Membrane</keyword>
<keyword evidence="3" id="KW-0445">Lipid transport</keyword>
<dbReference type="EMBL" id="UYSL01019952">
    <property type="protein sequence ID" value="VDL71602.1"/>
    <property type="molecule type" value="Genomic_DNA"/>
</dbReference>
<dbReference type="OMA" id="RYDESHE"/>
<comment type="subcellular location">
    <subcellularLocation>
        <location evidence="1">Membrane</location>
    </subcellularLocation>
</comment>
<name>A0A158QY75_NIPBR</name>
<evidence type="ECO:0000256" key="5">
    <source>
        <dbReference type="ARBA" id="ARBA00023136"/>
    </source>
</evidence>
<reference evidence="8 9" key="2">
    <citation type="submission" date="2018-11" db="EMBL/GenBank/DDBJ databases">
        <authorList>
            <consortium name="Pathogen Informatics"/>
        </authorList>
    </citation>
    <scope>NUCLEOTIDE SEQUENCE [LARGE SCALE GENOMIC DNA]</scope>
</reference>
<gene>
    <name evidence="8" type="ORF">NBR_LOCUS8013</name>
</gene>
<dbReference type="PROSITE" id="PS50106">
    <property type="entry name" value="PDZ"/>
    <property type="match status" value="1"/>
</dbReference>
<organism evidence="10">
    <name type="scientific">Nippostrongylus brasiliensis</name>
    <name type="common">Rat hookworm</name>
    <dbReference type="NCBI Taxonomy" id="27835"/>
    <lineage>
        <taxon>Eukaryota</taxon>
        <taxon>Metazoa</taxon>
        <taxon>Ecdysozoa</taxon>
        <taxon>Nematoda</taxon>
        <taxon>Chromadorea</taxon>
        <taxon>Rhabditida</taxon>
        <taxon>Rhabditina</taxon>
        <taxon>Rhabditomorpha</taxon>
        <taxon>Strongyloidea</taxon>
        <taxon>Heligmosomidae</taxon>
        <taxon>Nippostrongylus</taxon>
    </lineage>
</organism>
<keyword evidence="9" id="KW-1185">Reference proteome</keyword>
<proteinExistence type="predicted"/>
<evidence type="ECO:0000256" key="3">
    <source>
        <dbReference type="ARBA" id="ARBA00023055"/>
    </source>
</evidence>
<evidence type="ECO:0000259" key="7">
    <source>
        <dbReference type="PROSITE" id="PS51847"/>
    </source>
</evidence>
<evidence type="ECO:0000313" key="9">
    <source>
        <dbReference type="Proteomes" id="UP000271162"/>
    </source>
</evidence>
<evidence type="ECO:0000259" key="6">
    <source>
        <dbReference type="PROSITE" id="PS50106"/>
    </source>
</evidence>
<keyword evidence="2" id="KW-0813">Transport</keyword>
<evidence type="ECO:0000313" key="10">
    <source>
        <dbReference type="WBParaSite" id="NBR_0000801201-mRNA-1"/>
    </source>
</evidence>
<dbReference type="CDD" id="cd21674">
    <property type="entry name" value="SMP_PDZD8"/>
    <property type="match status" value="1"/>
</dbReference>
<dbReference type="GO" id="GO:1990456">
    <property type="term" value="P:mitochondrion-endoplasmic reticulum membrane tethering"/>
    <property type="evidence" value="ECO:0007669"/>
    <property type="project" value="InterPro"/>
</dbReference>
<dbReference type="SMART" id="SM00228">
    <property type="entry name" value="PDZ"/>
    <property type="match status" value="1"/>
</dbReference>
<keyword evidence="4" id="KW-0446">Lipid-binding</keyword>
<evidence type="ECO:0000313" key="8">
    <source>
        <dbReference type="EMBL" id="VDL71602.1"/>
    </source>
</evidence>
<evidence type="ECO:0000256" key="1">
    <source>
        <dbReference type="ARBA" id="ARBA00004370"/>
    </source>
</evidence>
<dbReference type="AlphaFoldDB" id="A0A158QY75"/>
<dbReference type="GO" id="GO:0005739">
    <property type="term" value="C:mitochondrion"/>
    <property type="evidence" value="ECO:0007669"/>
    <property type="project" value="GOC"/>
</dbReference>
<dbReference type="STRING" id="27835.A0A158QY75"/>
<feature type="domain" description="PDZ" evidence="6">
    <location>
        <begin position="219"/>
        <end position="303"/>
    </location>
</feature>
<dbReference type="GO" id="GO:0008289">
    <property type="term" value="F:lipid binding"/>
    <property type="evidence" value="ECO:0007669"/>
    <property type="project" value="UniProtKB-KW"/>
</dbReference>
<feature type="domain" description="SMP-LTD" evidence="7">
    <location>
        <begin position="1"/>
        <end position="145"/>
    </location>
</feature>
<dbReference type="GO" id="GO:0006869">
    <property type="term" value="P:lipid transport"/>
    <property type="evidence" value="ECO:0007669"/>
    <property type="project" value="UniProtKB-KW"/>
</dbReference>
<dbReference type="Pfam" id="PF26547">
    <property type="entry name" value="PDZD8_N"/>
    <property type="match status" value="1"/>
</dbReference>
<dbReference type="Pfam" id="PF17820">
    <property type="entry name" value="PDZ_6"/>
    <property type="match status" value="1"/>
</dbReference>
<dbReference type="Proteomes" id="UP000271162">
    <property type="component" value="Unassembled WGS sequence"/>
</dbReference>
<protein>
    <submittedName>
        <fullName evidence="10">PDZ domain-containing protein 8</fullName>
    </submittedName>
</protein>
<dbReference type="Gene3D" id="2.30.42.10">
    <property type="match status" value="1"/>
</dbReference>
<dbReference type="PROSITE" id="PS51847">
    <property type="entry name" value="SMP"/>
    <property type="match status" value="1"/>
</dbReference>
<evidence type="ECO:0000256" key="2">
    <source>
        <dbReference type="ARBA" id="ARBA00022448"/>
    </source>
</evidence>
<dbReference type="InterPro" id="IPR058801">
    <property type="entry name" value="PDZD8_N"/>
</dbReference>
<accession>A0A158QY75</accession>